<dbReference type="InterPro" id="IPR012337">
    <property type="entry name" value="RNaseH-like_sf"/>
</dbReference>
<accession>A0AA97JEK9</accession>
<organism evidence="10 11">
    <name type="scientific">Eublepharis macularius</name>
    <name type="common">Leopard gecko</name>
    <name type="synonym">Cyrtodactylus macularius</name>
    <dbReference type="NCBI Taxonomy" id="481883"/>
    <lineage>
        <taxon>Eukaryota</taxon>
        <taxon>Metazoa</taxon>
        <taxon>Chordata</taxon>
        <taxon>Craniata</taxon>
        <taxon>Vertebrata</taxon>
        <taxon>Euteleostomi</taxon>
        <taxon>Lepidosauria</taxon>
        <taxon>Squamata</taxon>
        <taxon>Bifurcata</taxon>
        <taxon>Gekkota</taxon>
        <taxon>Eublepharidae</taxon>
        <taxon>Eublepharinae</taxon>
        <taxon>Eublepharis</taxon>
    </lineage>
</organism>
<feature type="domain" description="Exonuclease" evidence="9">
    <location>
        <begin position="1061"/>
        <end position="1220"/>
    </location>
</feature>
<dbReference type="FunFam" id="3.30.420.10:FF:000021">
    <property type="entry name" value="RNA exonuclease 1 homolog"/>
    <property type="match status" value="1"/>
</dbReference>
<dbReference type="GO" id="GO:0003676">
    <property type="term" value="F:nucleic acid binding"/>
    <property type="evidence" value="ECO:0007669"/>
    <property type="project" value="InterPro"/>
</dbReference>
<dbReference type="Gene3D" id="3.30.420.10">
    <property type="entry name" value="Ribonuclease H-like superfamily/Ribonuclease H"/>
    <property type="match status" value="1"/>
</dbReference>
<comment type="subcellular location">
    <subcellularLocation>
        <location evidence="1">Nucleus</location>
    </subcellularLocation>
</comment>
<dbReference type="CDD" id="cd06145">
    <property type="entry name" value="REX1_like"/>
    <property type="match status" value="1"/>
</dbReference>
<feature type="compositionally biased region" description="Basic and acidic residues" evidence="8">
    <location>
        <begin position="465"/>
        <end position="489"/>
    </location>
</feature>
<keyword evidence="6" id="KW-0539">Nucleus</keyword>
<feature type="compositionally biased region" description="Basic and acidic residues" evidence="8">
    <location>
        <begin position="353"/>
        <end position="364"/>
    </location>
</feature>
<evidence type="ECO:0000256" key="2">
    <source>
        <dbReference type="ARBA" id="ARBA00006357"/>
    </source>
</evidence>
<evidence type="ECO:0000256" key="1">
    <source>
        <dbReference type="ARBA" id="ARBA00004123"/>
    </source>
</evidence>
<evidence type="ECO:0000256" key="3">
    <source>
        <dbReference type="ARBA" id="ARBA00022722"/>
    </source>
</evidence>
<dbReference type="InterPro" id="IPR031736">
    <property type="entry name" value="REXO1-like_dom"/>
</dbReference>
<comment type="similarity">
    <text evidence="2">Belongs to the REXO1/REXO3 family.</text>
</comment>
<dbReference type="InterPro" id="IPR013520">
    <property type="entry name" value="Ribonucl_H"/>
</dbReference>
<evidence type="ECO:0000313" key="11">
    <source>
        <dbReference type="RefSeq" id="XP_054837208.1"/>
    </source>
</evidence>
<evidence type="ECO:0000256" key="7">
    <source>
        <dbReference type="SAM" id="Coils"/>
    </source>
</evidence>
<protein>
    <submittedName>
        <fullName evidence="11">RNA exonuclease 1 homolog</fullName>
    </submittedName>
</protein>
<proteinExistence type="inferred from homology"/>
<dbReference type="Pfam" id="PF15870">
    <property type="entry name" value="EloA-BP1"/>
    <property type="match status" value="1"/>
</dbReference>
<keyword evidence="10" id="KW-1185">Reference proteome</keyword>
<keyword evidence="5 11" id="KW-0269">Exonuclease</keyword>
<evidence type="ECO:0000256" key="4">
    <source>
        <dbReference type="ARBA" id="ARBA00022801"/>
    </source>
</evidence>
<feature type="region of interest" description="Disordered" evidence="8">
    <location>
        <begin position="30"/>
        <end position="82"/>
    </location>
</feature>
<dbReference type="PANTHER" id="PTHR12801:SF62">
    <property type="entry name" value="RNA EXONUCLEASE 1 HOMOLOG"/>
    <property type="match status" value="1"/>
</dbReference>
<feature type="compositionally biased region" description="Basic and acidic residues" evidence="8">
    <location>
        <begin position="322"/>
        <end position="335"/>
    </location>
</feature>
<keyword evidence="4" id="KW-0378">Hydrolase</keyword>
<dbReference type="SMART" id="SM00479">
    <property type="entry name" value="EXOIII"/>
    <property type="match status" value="1"/>
</dbReference>
<sequence>MLRSKGFFRGVECPFGPACGRPYCHFRHPPGAPEPAVPARRLSGQAGPSRRASVSAAGCGYDPYNPELPSPSSQSRNGVLEDVTESGPSILELELVNQAIEAVRNEVEREQKKYEELLETTKEYGVAEPPLLISEAAGPASVTKASSFTPLEYTPSSCNASSNTNYNPTPLAVAAGSQSSKYTLDSFSSAKPKGSSLEYVPTVVTQPKKYSHSAVNSKYIIDDSKPSTDLEYDPLSNYSARLLSKAKEQKGTKRKRAVDRRDAYSLSLKKHCAAATSHEPIARFSDSEDDQDLGNKVTSAGQSKCKGTLDSKESDGPVPEAKGTRQEDLHSRQMKETAVQYDMEDIESPQETIIKDDLEKDAKVAKALPNRNEKESGKNKETTKEKNAEGKKNRGKIADKERTGTKAERRNGERSEKKHDKPHTGKPLKKPDKLKSREGTDGRQEAPGKSKSEGHSKSSSSEKGGSTKKDSRLKPVDVINKKEAREGKRKDGKAKPPASERPKTKMTVSQSKGSTKAECRAKQRTLSHADLFGDESGDEGPLAQPLPVTFSNVSSDSDGDDGDLLLPRHNGVKRPKLSKALPSPPSSSSSSDEVSYSVLEKDLDFESDPMEECLRIFNESTDVKTEDKGRLGKQPSKEEESDERVAEESLTTLFPGQKRRISHVTKPGSAEVPSKPVVRPYRPPTAQEVCYQRIRLAQQQAAQLALQSSVPVPAVPPRGSLALHKGEKKRIAHVPSAALPVATKCAPGGPQKTILPRSTASSNGTDALSLKARTLAGMASKTTTTNIPKRTAHAPSLQSATLKRPVIPTEFGARVPTNIRQRYLNLFIDECLKICSSQQEAFDKALSEEKVAYERSTSRNIYLNVAVNTLKKLRSLLSSPSQGANKPNNRKVVSHEAMLGGKLATKISFSLNRSTSLRAEDLTGPALYRRLKEYLMTEEQLKENGYPMPCPEKAGRAIVFTAEDKKAADSSCRVCCRCGTEYMVTPAGNCVRKEECVHHWGRLRKQRVPGGWETHYSCCSGVVGSPGCQVAKQHVQDGRKENLMGFVKTFEKLPSAEGYPGIYALDCEMCYTKQGLELTRVTVINSDLKVVYDTFVKPDRRVVDYNTRFSGVTEADLENVTITLRDVQAVLLNMFSADTILIGHSLESDLFALKLLHDTVVDTAVVFPHRLGLPYKRALRTLMADYLKRIIQDSVEGHDSSEDARACMELMIWKIKEDAKVKR</sequence>
<keyword evidence="3" id="KW-0540">Nuclease</keyword>
<dbReference type="KEGG" id="emc:129330951"/>
<name>A0AA97JEK9_EUBMA</name>
<evidence type="ECO:0000313" key="10">
    <source>
        <dbReference type="Proteomes" id="UP001190640"/>
    </source>
</evidence>
<dbReference type="GO" id="GO:0005634">
    <property type="term" value="C:nucleus"/>
    <property type="evidence" value="ECO:0007669"/>
    <property type="project" value="UniProtKB-SubCell"/>
</dbReference>
<dbReference type="InterPro" id="IPR036397">
    <property type="entry name" value="RNaseH_sf"/>
</dbReference>
<dbReference type="GO" id="GO:0004527">
    <property type="term" value="F:exonuclease activity"/>
    <property type="evidence" value="ECO:0007669"/>
    <property type="project" value="UniProtKB-KW"/>
</dbReference>
<dbReference type="InterPro" id="IPR034922">
    <property type="entry name" value="REX1-like_exo"/>
</dbReference>
<dbReference type="SUPFAM" id="SSF53098">
    <property type="entry name" value="Ribonuclease H-like"/>
    <property type="match status" value="1"/>
</dbReference>
<feature type="compositionally biased region" description="Basic and acidic residues" evidence="8">
    <location>
        <begin position="621"/>
        <end position="647"/>
    </location>
</feature>
<dbReference type="RefSeq" id="XP_054837208.1">
    <property type="nucleotide sequence ID" value="XM_054981233.1"/>
</dbReference>
<keyword evidence="7" id="KW-0175">Coiled coil</keyword>
<evidence type="ECO:0000256" key="5">
    <source>
        <dbReference type="ARBA" id="ARBA00022839"/>
    </source>
</evidence>
<feature type="region of interest" description="Disordered" evidence="8">
    <location>
        <begin position="279"/>
        <end position="596"/>
    </location>
</feature>
<evidence type="ECO:0000256" key="8">
    <source>
        <dbReference type="SAM" id="MobiDB-lite"/>
    </source>
</evidence>
<evidence type="ECO:0000256" key="6">
    <source>
        <dbReference type="ARBA" id="ARBA00023242"/>
    </source>
</evidence>
<dbReference type="CTD" id="57455"/>
<evidence type="ECO:0000259" key="9">
    <source>
        <dbReference type="SMART" id="SM00479"/>
    </source>
</evidence>
<dbReference type="GeneID" id="129330951"/>
<feature type="region of interest" description="Disordered" evidence="8">
    <location>
        <begin position="617"/>
        <end position="648"/>
    </location>
</feature>
<feature type="compositionally biased region" description="Basic and acidic residues" evidence="8">
    <location>
        <begin position="371"/>
        <end position="456"/>
    </location>
</feature>
<gene>
    <name evidence="11" type="primary">REXO1</name>
</gene>
<reference evidence="11" key="1">
    <citation type="submission" date="2025-08" db="UniProtKB">
        <authorList>
            <consortium name="RefSeq"/>
        </authorList>
    </citation>
    <scope>IDENTIFICATION</scope>
    <source>
        <tissue evidence="11">Blood</tissue>
    </source>
</reference>
<dbReference type="Proteomes" id="UP001190640">
    <property type="component" value="Chromosome 5"/>
</dbReference>
<dbReference type="PANTHER" id="PTHR12801">
    <property type="entry name" value="RNA EXONUCLEASE REXO1 / RECO3 FAMILY MEMBER-RELATED"/>
    <property type="match status" value="1"/>
</dbReference>
<dbReference type="AlphaFoldDB" id="A0AA97JEK9"/>
<dbReference type="InterPro" id="IPR047021">
    <property type="entry name" value="REXO1/3/4-like"/>
</dbReference>
<dbReference type="Pfam" id="PF00929">
    <property type="entry name" value="RNase_T"/>
    <property type="match status" value="1"/>
</dbReference>
<feature type="coiled-coil region" evidence="7">
    <location>
        <begin position="90"/>
        <end position="124"/>
    </location>
</feature>